<keyword evidence="7" id="KW-0406">Ion transport</keyword>
<comment type="similarity">
    <text evidence="2">Belongs to the ferric reductase (FRE) family.</text>
</comment>
<keyword evidence="3" id="KW-0813">Transport</keyword>
<dbReference type="GeneID" id="63767057"/>
<dbReference type="OrthoDB" id="167398at2759"/>
<keyword evidence="5 11" id="KW-1133">Transmembrane helix</keyword>
<proteinExistence type="inferred from homology"/>
<feature type="transmembrane region" description="Helical" evidence="11">
    <location>
        <begin position="235"/>
        <end position="256"/>
    </location>
</feature>
<evidence type="ECO:0000256" key="9">
    <source>
        <dbReference type="ARBA" id="ARBA00023180"/>
    </source>
</evidence>
<dbReference type="SFLD" id="SFLDG01168">
    <property type="entry name" value="Ferric_reductase_subgroup_(FRE"/>
    <property type="match status" value="1"/>
</dbReference>
<dbReference type="AlphaFoldDB" id="A0A1L9TIB7"/>
<feature type="region of interest" description="Disordered" evidence="10">
    <location>
        <begin position="693"/>
        <end position="713"/>
    </location>
</feature>
<feature type="region of interest" description="Disordered" evidence="10">
    <location>
        <begin position="509"/>
        <end position="547"/>
    </location>
</feature>
<keyword evidence="15" id="KW-1185">Reference proteome</keyword>
<feature type="chain" id="PRO_5012431315" description="FAD-binding FR-type domain-containing protein" evidence="12">
    <location>
        <begin position="19"/>
        <end position="801"/>
    </location>
</feature>
<dbReference type="GO" id="GO:0015677">
    <property type="term" value="P:copper ion import"/>
    <property type="evidence" value="ECO:0007669"/>
    <property type="project" value="TreeGrafter"/>
</dbReference>
<dbReference type="PROSITE" id="PS51384">
    <property type="entry name" value="FAD_FR"/>
    <property type="match status" value="1"/>
</dbReference>
<dbReference type="Proteomes" id="UP000184356">
    <property type="component" value="Unassembled WGS sequence"/>
</dbReference>
<keyword evidence="8 11" id="KW-0472">Membrane</keyword>
<name>A0A1L9TIB7_9EURO</name>
<evidence type="ECO:0000256" key="10">
    <source>
        <dbReference type="SAM" id="MobiDB-lite"/>
    </source>
</evidence>
<dbReference type="SFLD" id="SFLDS00052">
    <property type="entry name" value="Ferric_Reductase_Domain"/>
    <property type="match status" value="1"/>
</dbReference>
<evidence type="ECO:0000256" key="8">
    <source>
        <dbReference type="ARBA" id="ARBA00023136"/>
    </source>
</evidence>
<dbReference type="VEuPathDB" id="FungiDB:ASPSYDRAFT_79036"/>
<sequence length="801" mass="90328">MRTHVYLSIALYAALVPAVIVPVNERCVTSISTAYGYITFAGSTSRKGFGPRCQNILEVTSIYASSDVYCKPEERAAGISQLETLCRDGGLELIPRDQLAENLTGDAISRMRTVDFLELPLSEPVDTPVLLSPSHYRSVFRTIDTWAFESWTHYAYGYLGYLYWACILLVGMVNHMLQSFFTSRYDQLPQGARLPRNSPIRRSYHWIETHFLVPTTIPSHGRKFLWWTFSTRRDALISLGFWLLSTVACLVSYRLFPENIYWPDESAQLIRYMADRTGIVSFANLPLLWLFAGRNNICAWATGWNFATFNIFHRHMAWIATIQAVAHTVLYLILFFQNSDPWRKLQKPYLIWGTLATVLMVLILPAAVNWFRHRAYETFLIIHIVFSIGLLVGCFYHTIIFEGQEYWFYLWLPVGIWAFDRALRIVRLLFCNLHVQFNPGGQVQRTTSTATYDKAADLIRLEVVPGSNTLQPRPGQYYFLYQPFRLTGWESHPFTLGCWSYELGRNASTPGTPRSKSDERVDVSQIPLLSDDSSGSRSPDGRLQQTASASRELRLVFWIRPYDGWTRHVQQKCMKSPDQTTNATMLLEGPYGREFPLWSYDSVLLIAGGTGIASAVPYIQDHITRSDRFSSTAASTTPDEESSKTRIQNMSLVWVTRQPAFIDQLASTELSAALDRDDFRASFYATSPLARWQRGSSSSSSSSSTPGCGSGSGPCLGPPGPCVATDVDLPTLTDKDVDILQGRPNLEKIVSVFAEEAHHADSSAAVLVCGPQKMADEARAAVCLAMQQGYGLRYVEESFTW</sequence>
<dbReference type="PANTHER" id="PTHR32361">
    <property type="entry name" value="FERRIC/CUPRIC REDUCTASE TRANSMEMBRANE COMPONENT"/>
    <property type="match status" value="1"/>
</dbReference>
<keyword evidence="6" id="KW-0560">Oxidoreductase</keyword>
<dbReference type="SUPFAM" id="SSF52343">
    <property type="entry name" value="Ferredoxin reductase-like, C-terminal NADP-linked domain"/>
    <property type="match status" value="1"/>
</dbReference>
<comment type="subcellular location">
    <subcellularLocation>
        <location evidence="1">Membrane</location>
        <topology evidence="1">Multi-pass membrane protein</topology>
    </subcellularLocation>
</comment>
<feature type="transmembrane region" description="Helical" evidence="11">
    <location>
        <begin position="158"/>
        <end position="177"/>
    </location>
</feature>
<reference evidence="15" key="1">
    <citation type="journal article" date="2017" name="Genome Biol.">
        <title>Comparative genomics reveals high biological diversity and specific adaptations in the industrially and medically important fungal genus Aspergillus.</title>
        <authorList>
            <person name="de Vries R.P."/>
            <person name="Riley R."/>
            <person name="Wiebenga A."/>
            <person name="Aguilar-Osorio G."/>
            <person name="Amillis S."/>
            <person name="Uchima C.A."/>
            <person name="Anderluh G."/>
            <person name="Asadollahi M."/>
            <person name="Askin M."/>
            <person name="Barry K."/>
            <person name="Battaglia E."/>
            <person name="Bayram O."/>
            <person name="Benocci T."/>
            <person name="Braus-Stromeyer S.A."/>
            <person name="Caldana C."/>
            <person name="Canovas D."/>
            <person name="Cerqueira G.C."/>
            <person name="Chen F."/>
            <person name="Chen W."/>
            <person name="Choi C."/>
            <person name="Clum A."/>
            <person name="Dos Santos R.A."/>
            <person name="Damasio A.R."/>
            <person name="Diallinas G."/>
            <person name="Emri T."/>
            <person name="Fekete E."/>
            <person name="Flipphi M."/>
            <person name="Freyberg S."/>
            <person name="Gallo A."/>
            <person name="Gournas C."/>
            <person name="Habgood R."/>
            <person name="Hainaut M."/>
            <person name="Harispe M.L."/>
            <person name="Henrissat B."/>
            <person name="Hilden K.S."/>
            <person name="Hope R."/>
            <person name="Hossain A."/>
            <person name="Karabika E."/>
            <person name="Karaffa L."/>
            <person name="Karanyi Z."/>
            <person name="Krasevec N."/>
            <person name="Kuo A."/>
            <person name="Kusch H."/>
            <person name="LaButti K."/>
            <person name="Lagendijk E.L."/>
            <person name="Lapidus A."/>
            <person name="Levasseur A."/>
            <person name="Lindquist E."/>
            <person name="Lipzen A."/>
            <person name="Logrieco A.F."/>
            <person name="MacCabe A."/>
            <person name="Maekelae M.R."/>
            <person name="Malavazi I."/>
            <person name="Melin P."/>
            <person name="Meyer V."/>
            <person name="Mielnichuk N."/>
            <person name="Miskei M."/>
            <person name="Molnar A.P."/>
            <person name="Mule G."/>
            <person name="Ngan C.Y."/>
            <person name="Orejas M."/>
            <person name="Orosz E."/>
            <person name="Ouedraogo J.P."/>
            <person name="Overkamp K.M."/>
            <person name="Park H.-S."/>
            <person name="Perrone G."/>
            <person name="Piumi F."/>
            <person name="Punt P.J."/>
            <person name="Ram A.F."/>
            <person name="Ramon A."/>
            <person name="Rauscher S."/>
            <person name="Record E."/>
            <person name="Riano-Pachon D.M."/>
            <person name="Robert V."/>
            <person name="Roehrig J."/>
            <person name="Ruller R."/>
            <person name="Salamov A."/>
            <person name="Salih N.S."/>
            <person name="Samson R.A."/>
            <person name="Sandor E."/>
            <person name="Sanguinetti M."/>
            <person name="Schuetze T."/>
            <person name="Sepcic K."/>
            <person name="Shelest E."/>
            <person name="Sherlock G."/>
            <person name="Sophianopoulou V."/>
            <person name="Squina F.M."/>
            <person name="Sun H."/>
            <person name="Susca A."/>
            <person name="Todd R.B."/>
            <person name="Tsang A."/>
            <person name="Unkles S.E."/>
            <person name="van de Wiele N."/>
            <person name="van Rossen-Uffink D."/>
            <person name="Oliveira J.V."/>
            <person name="Vesth T.C."/>
            <person name="Visser J."/>
            <person name="Yu J.-H."/>
            <person name="Zhou M."/>
            <person name="Andersen M.R."/>
            <person name="Archer D.B."/>
            <person name="Baker S.E."/>
            <person name="Benoit I."/>
            <person name="Brakhage A.A."/>
            <person name="Braus G.H."/>
            <person name="Fischer R."/>
            <person name="Frisvad J.C."/>
            <person name="Goldman G.H."/>
            <person name="Houbraken J."/>
            <person name="Oakley B."/>
            <person name="Pocsi I."/>
            <person name="Scazzocchio C."/>
            <person name="Seiboth B."/>
            <person name="vanKuyk P.A."/>
            <person name="Wortman J."/>
            <person name="Dyer P.S."/>
            <person name="Grigoriev I.V."/>
        </authorList>
    </citation>
    <scope>NUCLEOTIDE SEQUENCE [LARGE SCALE GENOMIC DNA]</scope>
    <source>
        <strain evidence="15">CBS 593.65</strain>
    </source>
</reference>
<dbReference type="PANTHER" id="PTHR32361:SF9">
    <property type="entry name" value="FERRIC REDUCTASE TRANSMEMBRANE COMPONENT 3-RELATED"/>
    <property type="match status" value="1"/>
</dbReference>
<feature type="transmembrane region" description="Helical" evidence="11">
    <location>
        <begin position="349"/>
        <end position="371"/>
    </location>
</feature>
<evidence type="ECO:0000256" key="11">
    <source>
        <dbReference type="SAM" id="Phobius"/>
    </source>
</evidence>
<evidence type="ECO:0000259" key="13">
    <source>
        <dbReference type="PROSITE" id="PS51384"/>
    </source>
</evidence>
<feature type="signal peptide" evidence="12">
    <location>
        <begin position="1"/>
        <end position="18"/>
    </location>
</feature>
<dbReference type="InterPro" id="IPR039261">
    <property type="entry name" value="FNR_nucleotide-bd"/>
</dbReference>
<dbReference type="EMBL" id="KV878586">
    <property type="protein sequence ID" value="OJJ59170.1"/>
    <property type="molecule type" value="Genomic_DNA"/>
</dbReference>
<dbReference type="InterPro" id="IPR013121">
    <property type="entry name" value="Fe_red_NAD-bd_6"/>
</dbReference>
<evidence type="ECO:0000256" key="2">
    <source>
        <dbReference type="ARBA" id="ARBA00006278"/>
    </source>
</evidence>
<dbReference type="GO" id="GO:0006826">
    <property type="term" value="P:iron ion transport"/>
    <property type="evidence" value="ECO:0007669"/>
    <property type="project" value="TreeGrafter"/>
</dbReference>
<dbReference type="InterPro" id="IPR017927">
    <property type="entry name" value="FAD-bd_FR_type"/>
</dbReference>
<feature type="transmembrane region" description="Helical" evidence="11">
    <location>
        <begin position="378"/>
        <end position="400"/>
    </location>
</feature>
<keyword evidence="9" id="KW-0325">Glycoprotein</keyword>
<keyword evidence="12" id="KW-0732">Signal</keyword>
<dbReference type="InterPro" id="IPR051410">
    <property type="entry name" value="Ferric/Cupric_Reductase"/>
</dbReference>
<evidence type="ECO:0000256" key="4">
    <source>
        <dbReference type="ARBA" id="ARBA00022692"/>
    </source>
</evidence>
<keyword evidence="4 11" id="KW-0812">Transmembrane</keyword>
<feature type="compositionally biased region" description="Low complexity" evidence="10">
    <location>
        <begin position="695"/>
        <end position="707"/>
    </location>
</feature>
<evidence type="ECO:0000256" key="1">
    <source>
        <dbReference type="ARBA" id="ARBA00004141"/>
    </source>
</evidence>
<dbReference type="STRING" id="1036612.A0A1L9TIB7"/>
<organism evidence="14 15">
    <name type="scientific">Aspergillus sydowii CBS 593.65</name>
    <dbReference type="NCBI Taxonomy" id="1036612"/>
    <lineage>
        <taxon>Eukaryota</taxon>
        <taxon>Fungi</taxon>
        <taxon>Dikarya</taxon>
        <taxon>Ascomycota</taxon>
        <taxon>Pezizomycotina</taxon>
        <taxon>Eurotiomycetes</taxon>
        <taxon>Eurotiomycetidae</taxon>
        <taxon>Eurotiales</taxon>
        <taxon>Aspergillaceae</taxon>
        <taxon>Aspergillus</taxon>
        <taxon>Aspergillus subgen. Nidulantes</taxon>
    </lineage>
</organism>
<dbReference type="Pfam" id="PF01794">
    <property type="entry name" value="Ferric_reduct"/>
    <property type="match status" value="1"/>
</dbReference>
<evidence type="ECO:0000256" key="6">
    <source>
        <dbReference type="ARBA" id="ARBA00023002"/>
    </source>
</evidence>
<feature type="compositionally biased region" description="Low complexity" evidence="10">
    <location>
        <begin position="527"/>
        <end position="543"/>
    </location>
</feature>
<dbReference type="RefSeq" id="XP_040702976.1">
    <property type="nucleotide sequence ID" value="XM_040850984.1"/>
</dbReference>
<evidence type="ECO:0000313" key="15">
    <source>
        <dbReference type="Proteomes" id="UP000184356"/>
    </source>
</evidence>
<dbReference type="Gene3D" id="3.40.50.80">
    <property type="entry name" value="Nucleotide-binding domain of ferredoxin-NADP reductase (FNR) module"/>
    <property type="match status" value="1"/>
</dbReference>
<feature type="transmembrane region" description="Helical" evidence="11">
    <location>
        <begin position="276"/>
        <end position="295"/>
    </location>
</feature>
<accession>A0A1L9TIB7</accession>
<dbReference type="GO" id="GO:0000293">
    <property type="term" value="F:ferric-chelate reductase activity"/>
    <property type="evidence" value="ECO:0007669"/>
    <property type="project" value="TreeGrafter"/>
</dbReference>
<feature type="domain" description="FAD-binding FR-type" evidence="13">
    <location>
        <begin position="441"/>
        <end position="597"/>
    </location>
</feature>
<dbReference type="GO" id="GO:0005886">
    <property type="term" value="C:plasma membrane"/>
    <property type="evidence" value="ECO:0007669"/>
    <property type="project" value="TreeGrafter"/>
</dbReference>
<feature type="transmembrane region" description="Helical" evidence="11">
    <location>
        <begin position="316"/>
        <end position="337"/>
    </location>
</feature>
<gene>
    <name evidence="14" type="ORF">ASPSYDRAFT_79036</name>
</gene>
<evidence type="ECO:0000256" key="7">
    <source>
        <dbReference type="ARBA" id="ARBA00023065"/>
    </source>
</evidence>
<dbReference type="Pfam" id="PF08030">
    <property type="entry name" value="NAD_binding_6"/>
    <property type="match status" value="1"/>
</dbReference>
<evidence type="ECO:0000256" key="12">
    <source>
        <dbReference type="SAM" id="SignalP"/>
    </source>
</evidence>
<evidence type="ECO:0000313" key="14">
    <source>
        <dbReference type="EMBL" id="OJJ59170.1"/>
    </source>
</evidence>
<protein>
    <recommendedName>
        <fullName evidence="13">FAD-binding FR-type domain-containing protein</fullName>
    </recommendedName>
</protein>
<dbReference type="CDD" id="cd06186">
    <property type="entry name" value="NOX_Duox_like_FAD_NADP"/>
    <property type="match status" value="1"/>
</dbReference>
<dbReference type="InterPro" id="IPR013130">
    <property type="entry name" value="Fe3_Rdtase_TM_dom"/>
</dbReference>
<evidence type="ECO:0000256" key="3">
    <source>
        <dbReference type="ARBA" id="ARBA00022448"/>
    </source>
</evidence>
<dbReference type="GO" id="GO:0006879">
    <property type="term" value="P:intracellular iron ion homeostasis"/>
    <property type="evidence" value="ECO:0007669"/>
    <property type="project" value="TreeGrafter"/>
</dbReference>
<evidence type="ECO:0000256" key="5">
    <source>
        <dbReference type="ARBA" id="ARBA00022989"/>
    </source>
</evidence>